<sequence length="49" mass="5765">MELFHESEYDGDKKYTASELWPLYWFSCWLGGHVPVHGACPIFYALNVR</sequence>
<keyword evidence="1" id="KW-1133">Transmembrane helix</keyword>
<keyword evidence="1" id="KW-0812">Transmembrane</keyword>
<evidence type="ECO:0000313" key="2">
    <source>
        <dbReference type="EMBL" id="BBH91641.1"/>
    </source>
</evidence>
<protein>
    <submittedName>
        <fullName evidence="2">Uncharacterized protein</fullName>
    </submittedName>
</protein>
<proteinExistence type="predicted"/>
<keyword evidence="1" id="KW-0472">Membrane</keyword>
<gene>
    <name evidence="2" type="ORF">KTC_63920</name>
</gene>
<accession>A0A455SWT1</accession>
<organism evidence="2">
    <name type="scientific">Thermosporothrix sp. COM3</name>
    <dbReference type="NCBI Taxonomy" id="2490863"/>
    <lineage>
        <taxon>Bacteria</taxon>
        <taxon>Bacillati</taxon>
        <taxon>Chloroflexota</taxon>
        <taxon>Ktedonobacteria</taxon>
        <taxon>Ktedonobacterales</taxon>
        <taxon>Thermosporotrichaceae</taxon>
        <taxon>Thermosporothrix</taxon>
    </lineage>
</organism>
<name>A0A455SWT1_9CHLR</name>
<dbReference type="EMBL" id="AP019376">
    <property type="protein sequence ID" value="BBH91641.1"/>
    <property type="molecule type" value="Genomic_DNA"/>
</dbReference>
<dbReference type="AlphaFoldDB" id="A0A455SWT1"/>
<evidence type="ECO:0000256" key="1">
    <source>
        <dbReference type="SAM" id="Phobius"/>
    </source>
</evidence>
<reference evidence="2" key="1">
    <citation type="submission" date="2018-12" db="EMBL/GenBank/DDBJ databases">
        <title>Novel natural products biosynthetic potential of the class Ktedonobacteria.</title>
        <authorList>
            <person name="Zheng Y."/>
            <person name="Saitou A."/>
            <person name="Wang C.M."/>
            <person name="Toyoda A."/>
            <person name="Minakuchi Y."/>
            <person name="Sekiguchi Y."/>
            <person name="Ueda K."/>
            <person name="Takano H."/>
            <person name="Sakai Y."/>
            <person name="Yokota A."/>
            <person name="Yabe S."/>
        </authorList>
    </citation>
    <scope>NUCLEOTIDE SEQUENCE</scope>
    <source>
        <strain evidence="2">COM3</strain>
    </source>
</reference>
<feature type="transmembrane region" description="Helical" evidence="1">
    <location>
        <begin position="23"/>
        <end position="46"/>
    </location>
</feature>